<evidence type="ECO:0000256" key="7">
    <source>
        <dbReference type="ARBA" id="ARBA00023128"/>
    </source>
</evidence>
<evidence type="ECO:0000256" key="12">
    <source>
        <dbReference type="RuleBase" id="RU365062"/>
    </source>
</evidence>
<name>A0A4P9X6T4_9FUNG</name>
<evidence type="ECO:0000256" key="3">
    <source>
        <dbReference type="ARBA" id="ARBA00022679"/>
    </source>
</evidence>
<keyword evidence="5" id="KW-0999">Mitochondrion inner membrane</keyword>
<dbReference type="GO" id="GO:0035965">
    <property type="term" value="P:cardiolipin acyl-chain remodeling"/>
    <property type="evidence" value="ECO:0007669"/>
    <property type="project" value="TreeGrafter"/>
</dbReference>
<keyword evidence="9" id="KW-0012">Acyltransferase</keyword>
<dbReference type="EMBL" id="ML014194">
    <property type="protein sequence ID" value="RKP00895.1"/>
    <property type="molecule type" value="Genomic_DNA"/>
</dbReference>
<evidence type="ECO:0000256" key="10">
    <source>
        <dbReference type="ARBA" id="ARBA00024323"/>
    </source>
</evidence>
<feature type="domain" description="Phospholipid/glycerol acyltransferase" evidence="13">
    <location>
        <begin position="17"/>
        <end position="142"/>
    </location>
</feature>
<evidence type="ECO:0000256" key="4">
    <source>
        <dbReference type="ARBA" id="ARBA00022787"/>
    </source>
</evidence>
<evidence type="ECO:0000313" key="14">
    <source>
        <dbReference type="EMBL" id="RKP00895.1"/>
    </source>
</evidence>
<dbReference type="Proteomes" id="UP000274922">
    <property type="component" value="Unassembled WGS sequence"/>
</dbReference>
<accession>A0A4P9X6T4</accession>
<evidence type="ECO:0000313" key="15">
    <source>
        <dbReference type="Proteomes" id="UP000274922"/>
    </source>
</evidence>
<dbReference type="GO" id="GO:0005741">
    <property type="term" value="C:mitochondrial outer membrane"/>
    <property type="evidence" value="ECO:0007669"/>
    <property type="project" value="UniProtKB-SubCell"/>
</dbReference>
<dbReference type="AlphaFoldDB" id="A0A4P9X6T4"/>
<dbReference type="SUPFAM" id="SSF69593">
    <property type="entry name" value="Glycerol-3-phosphate (1)-acyltransferase"/>
    <property type="match status" value="1"/>
</dbReference>
<dbReference type="PANTHER" id="PTHR12497:SF0">
    <property type="entry name" value="TAFAZZIN"/>
    <property type="match status" value="1"/>
</dbReference>
<evidence type="ECO:0000256" key="9">
    <source>
        <dbReference type="ARBA" id="ARBA00023315"/>
    </source>
</evidence>
<dbReference type="GO" id="GO:0047184">
    <property type="term" value="F:1-acylglycerophosphocholine O-acyltransferase activity"/>
    <property type="evidence" value="ECO:0007669"/>
    <property type="project" value="TreeGrafter"/>
</dbReference>
<comment type="catalytic activity">
    <reaction evidence="11">
        <text>1'-[1,2-diacyl-sn-glycero-3-phospho],3'-[1-acyl-sn-glycero-3-phospho]-glycerol + a 1,2-diacyl-sn-glycero-3-phosphocholine = a cardiolipin + a 1-acyl-sn-glycero-3-phosphocholine</text>
        <dbReference type="Rhea" id="RHEA:33731"/>
        <dbReference type="ChEBI" id="CHEBI:57643"/>
        <dbReference type="ChEBI" id="CHEBI:58168"/>
        <dbReference type="ChEBI" id="CHEBI:62237"/>
        <dbReference type="ChEBI" id="CHEBI:64743"/>
    </reaction>
    <physiologicalReaction direction="left-to-right" evidence="11">
        <dbReference type="Rhea" id="RHEA:33732"/>
    </physiologicalReaction>
    <physiologicalReaction direction="right-to-left" evidence="11">
        <dbReference type="Rhea" id="RHEA:33733"/>
    </physiologicalReaction>
</comment>
<gene>
    <name evidence="14" type="ORF">CXG81DRAFT_1340</name>
</gene>
<keyword evidence="15" id="KW-1185">Reference proteome</keyword>
<dbReference type="Pfam" id="PF01553">
    <property type="entry name" value="Acyltransferase"/>
    <property type="match status" value="1"/>
</dbReference>
<feature type="non-terminal residue" evidence="14">
    <location>
        <position position="1"/>
    </location>
</feature>
<reference evidence="15" key="1">
    <citation type="journal article" date="2018" name="Nat. Microbiol.">
        <title>Leveraging single-cell genomics to expand the fungal tree of life.</title>
        <authorList>
            <person name="Ahrendt S.R."/>
            <person name="Quandt C.A."/>
            <person name="Ciobanu D."/>
            <person name="Clum A."/>
            <person name="Salamov A."/>
            <person name="Andreopoulos B."/>
            <person name="Cheng J.F."/>
            <person name="Woyke T."/>
            <person name="Pelin A."/>
            <person name="Henrissat B."/>
            <person name="Reynolds N.K."/>
            <person name="Benny G.L."/>
            <person name="Smith M.E."/>
            <person name="James T.Y."/>
            <person name="Grigoriev I.V."/>
        </authorList>
    </citation>
    <scope>NUCLEOTIDE SEQUENCE [LARGE SCALE GENOMIC DNA]</scope>
    <source>
        <strain evidence="15">ATCC 52028</strain>
    </source>
</reference>
<dbReference type="PANTHER" id="PTHR12497">
    <property type="entry name" value="TAZ PROTEIN TAFAZZIN"/>
    <property type="match status" value="1"/>
</dbReference>
<organism evidence="14 15">
    <name type="scientific">Caulochytrium protostelioides</name>
    <dbReference type="NCBI Taxonomy" id="1555241"/>
    <lineage>
        <taxon>Eukaryota</taxon>
        <taxon>Fungi</taxon>
        <taxon>Fungi incertae sedis</taxon>
        <taxon>Chytridiomycota</taxon>
        <taxon>Chytridiomycota incertae sedis</taxon>
        <taxon>Chytridiomycetes</taxon>
        <taxon>Caulochytriales</taxon>
        <taxon>Caulochytriaceae</taxon>
        <taxon>Caulochytrium</taxon>
    </lineage>
</organism>
<dbReference type="OrthoDB" id="193467at2759"/>
<feature type="non-terminal residue" evidence="14">
    <location>
        <position position="149"/>
    </location>
</feature>
<dbReference type="GO" id="GO:0005743">
    <property type="term" value="C:mitochondrial inner membrane"/>
    <property type="evidence" value="ECO:0007669"/>
    <property type="project" value="UniProtKB-SubCell"/>
</dbReference>
<dbReference type="CDD" id="cd07989">
    <property type="entry name" value="LPLAT_AGPAT-like"/>
    <property type="match status" value="1"/>
</dbReference>
<dbReference type="GO" id="GO:0007007">
    <property type="term" value="P:inner mitochondrial membrane organization"/>
    <property type="evidence" value="ECO:0007669"/>
    <property type="project" value="TreeGrafter"/>
</dbReference>
<dbReference type="SMART" id="SM00563">
    <property type="entry name" value="PlsC"/>
    <property type="match status" value="1"/>
</dbReference>
<keyword evidence="4" id="KW-1000">Mitochondrion outer membrane</keyword>
<keyword evidence="7" id="KW-0496">Mitochondrion</keyword>
<evidence type="ECO:0000256" key="11">
    <source>
        <dbReference type="ARBA" id="ARBA00047906"/>
    </source>
</evidence>
<dbReference type="PRINTS" id="PR00979">
    <property type="entry name" value="TAFAZZIN"/>
</dbReference>
<evidence type="ECO:0000256" key="6">
    <source>
        <dbReference type="ARBA" id="ARBA00023098"/>
    </source>
</evidence>
<proteinExistence type="inferred from homology"/>
<comment type="subcellular location">
    <subcellularLocation>
        <location evidence="1">Mitochondrion inner membrane</location>
        <topology evidence="1">Peripheral membrane protein</topology>
        <orientation evidence="1">Intermembrane side</orientation>
    </subcellularLocation>
    <subcellularLocation>
        <location evidence="10">Mitochondrion outer membrane</location>
        <topology evidence="10">Peripheral membrane protein</topology>
        <orientation evidence="10">Intermembrane side</orientation>
    </subcellularLocation>
</comment>
<sequence length="149" mass="17011">LDVFERLVGARDPKTSLLTASNHVSMFDDPGLNGVLPLRTLMQTDKVRWTMAAEEVIFLNRLTQWFFTQGRILPTVRGAGIYQPCVADAIARLDAGQWLHIYPEAGIHQYPQMLPRWKWGVGRLLLETKNPPLFLPYWHVGMETVVPND</sequence>
<evidence type="ECO:0000256" key="1">
    <source>
        <dbReference type="ARBA" id="ARBA00004137"/>
    </source>
</evidence>
<evidence type="ECO:0000256" key="5">
    <source>
        <dbReference type="ARBA" id="ARBA00022792"/>
    </source>
</evidence>
<keyword evidence="3" id="KW-0808">Transferase</keyword>
<dbReference type="STRING" id="1555241.A0A4P9X6T4"/>
<comment type="similarity">
    <text evidence="2 12">Belongs to the taffazin family.</text>
</comment>
<evidence type="ECO:0000256" key="2">
    <source>
        <dbReference type="ARBA" id="ARBA00010524"/>
    </source>
</evidence>
<dbReference type="InterPro" id="IPR002123">
    <property type="entry name" value="Plipid/glycerol_acylTrfase"/>
</dbReference>
<keyword evidence="6" id="KW-0443">Lipid metabolism</keyword>
<evidence type="ECO:0000256" key="8">
    <source>
        <dbReference type="ARBA" id="ARBA00023136"/>
    </source>
</evidence>
<dbReference type="InterPro" id="IPR000872">
    <property type="entry name" value="Tafazzin"/>
</dbReference>
<protein>
    <recommendedName>
        <fullName evidence="12">Tafazzin family protein</fullName>
    </recommendedName>
</protein>
<keyword evidence="8" id="KW-0472">Membrane</keyword>
<evidence type="ECO:0000259" key="13">
    <source>
        <dbReference type="SMART" id="SM00563"/>
    </source>
</evidence>